<keyword evidence="2" id="KW-0342">GTP-binding</keyword>
<comment type="caution">
    <text evidence="4">The sequence shown here is derived from an EMBL/GenBank/DDBJ whole genome shotgun (WGS) entry which is preliminary data.</text>
</comment>
<feature type="domain" description="FeoB-type G" evidence="3">
    <location>
        <begin position="37"/>
        <end position="199"/>
    </location>
</feature>
<dbReference type="InterPro" id="IPR030389">
    <property type="entry name" value="G_FEOB_dom"/>
</dbReference>
<evidence type="ECO:0000313" key="5">
    <source>
        <dbReference type="Proteomes" id="UP000295063"/>
    </source>
</evidence>
<evidence type="ECO:0000256" key="1">
    <source>
        <dbReference type="ARBA" id="ARBA00022741"/>
    </source>
</evidence>
<dbReference type="RefSeq" id="WP_132079319.1">
    <property type="nucleotide sequence ID" value="NZ_DAIMLW010000246.1"/>
</dbReference>
<dbReference type="InterPro" id="IPR027417">
    <property type="entry name" value="P-loop_NTPase"/>
</dbReference>
<dbReference type="Gene3D" id="3.40.50.300">
    <property type="entry name" value="P-loop containing nucleotide triphosphate hydrolases"/>
    <property type="match status" value="1"/>
</dbReference>
<proteinExistence type="predicted"/>
<dbReference type="OrthoDB" id="9809127at2"/>
<keyword evidence="1" id="KW-0547">Nucleotide-binding</keyword>
<organism evidence="4 5">
    <name type="scientific">Anaerospora hongkongensis</name>
    <dbReference type="NCBI Taxonomy" id="244830"/>
    <lineage>
        <taxon>Bacteria</taxon>
        <taxon>Bacillati</taxon>
        <taxon>Bacillota</taxon>
        <taxon>Negativicutes</taxon>
        <taxon>Selenomonadales</taxon>
        <taxon>Sporomusaceae</taxon>
        <taxon>Anaerospora</taxon>
    </lineage>
</organism>
<dbReference type="CDD" id="cd01879">
    <property type="entry name" value="FeoB"/>
    <property type="match status" value="1"/>
</dbReference>
<keyword evidence="5" id="KW-1185">Reference proteome</keyword>
<dbReference type="PANTHER" id="PTHR43185">
    <property type="entry name" value="FERROUS IRON TRANSPORT PROTEIN B"/>
    <property type="match status" value="1"/>
</dbReference>
<dbReference type="EMBL" id="SLUI01000006">
    <property type="protein sequence ID" value="TCL37178.1"/>
    <property type="molecule type" value="Genomic_DNA"/>
</dbReference>
<dbReference type="AlphaFoldDB" id="A0A4R1PX42"/>
<evidence type="ECO:0000256" key="2">
    <source>
        <dbReference type="ARBA" id="ARBA00023134"/>
    </source>
</evidence>
<dbReference type="InterPro" id="IPR005225">
    <property type="entry name" value="Small_GTP-bd"/>
</dbReference>
<protein>
    <submittedName>
        <fullName evidence="4">Ferrous iron transport protein B</fullName>
    </submittedName>
</protein>
<dbReference type="SUPFAM" id="SSF52540">
    <property type="entry name" value="P-loop containing nucleoside triphosphate hydrolases"/>
    <property type="match status" value="1"/>
</dbReference>
<dbReference type="PRINTS" id="PR00326">
    <property type="entry name" value="GTP1OBG"/>
</dbReference>
<dbReference type="GO" id="GO:0005525">
    <property type="term" value="F:GTP binding"/>
    <property type="evidence" value="ECO:0007669"/>
    <property type="project" value="UniProtKB-KW"/>
</dbReference>
<dbReference type="GO" id="GO:0005886">
    <property type="term" value="C:plasma membrane"/>
    <property type="evidence" value="ECO:0007669"/>
    <property type="project" value="TreeGrafter"/>
</dbReference>
<evidence type="ECO:0000259" key="3">
    <source>
        <dbReference type="PROSITE" id="PS51711"/>
    </source>
</evidence>
<sequence>MNCNCNSNNTPWYKNLVSTLLGTGNCHGEVKQDTHGLDKIVLVGSPNVGKSLLFNRLTGAYVTVSNYPGTTVEVSRGRGKIGGKEFEIIDTPGMYSLMCITEEEKVTRDLLFSENPKAVLHVIDAKNIQRMLPLAAQLIEAEIPVILVLNIMDEAEQLGLMIDVKRLEAELGIPVISTVAALNNGIDRLKERIDYYVQVA</sequence>
<dbReference type="PANTHER" id="PTHR43185:SF1">
    <property type="entry name" value="FE(2+) TRANSPORTER FEOB"/>
    <property type="match status" value="1"/>
</dbReference>
<dbReference type="Pfam" id="PF02421">
    <property type="entry name" value="FeoB_N"/>
    <property type="match status" value="1"/>
</dbReference>
<name>A0A4R1PX42_9FIRM</name>
<dbReference type="Proteomes" id="UP000295063">
    <property type="component" value="Unassembled WGS sequence"/>
</dbReference>
<gene>
    <name evidence="4" type="ORF">EV210_10643</name>
</gene>
<accession>A0A4R1PX42</accession>
<dbReference type="NCBIfam" id="TIGR00231">
    <property type="entry name" value="small_GTP"/>
    <property type="match status" value="1"/>
</dbReference>
<dbReference type="PROSITE" id="PS51711">
    <property type="entry name" value="G_FEOB"/>
    <property type="match status" value="1"/>
</dbReference>
<dbReference type="GO" id="GO:0015093">
    <property type="term" value="F:ferrous iron transmembrane transporter activity"/>
    <property type="evidence" value="ECO:0007669"/>
    <property type="project" value="TreeGrafter"/>
</dbReference>
<reference evidence="4 5" key="1">
    <citation type="submission" date="2019-03" db="EMBL/GenBank/DDBJ databases">
        <title>Genomic Encyclopedia of Type Strains, Phase IV (KMG-IV): sequencing the most valuable type-strain genomes for metagenomic binning, comparative biology and taxonomic classification.</title>
        <authorList>
            <person name="Goeker M."/>
        </authorList>
    </citation>
    <scope>NUCLEOTIDE SEQUENCE [LARGE SCALE GENOMIC DNA]</scope>
    <source>
        <strain evidence="4 5">DSM 15969</strain>
    </source>
</reference>
<evidence type="ECO:0000313" key="4">
    <source>
        <dbReference type="EMBL" id="TCL37178.1"/>
    </source>
</evidence>
<dbReference type="InterPro" id="IPR006073">
    <property type="entry name" value="GTP-bd"/>
</dbReference>
<dbReference type="InterPro" id="IPR050860">
    <property type="entry name" value="FeoB_GTPase"/>
</dbReference>